<protein>
    <recommendedName>
        <fullName evidence="3">Phytanoyl-CoA dioxygenase</fullName>
    </recommendedName>
</protein>
<dbReference type="AlphaFoldDB" id="A0A023WUH9"/>
<gene>
    <name evidence="1" type="ORF">UIB01_13200</name>
</gene>
<sequence>MVSIFHRLEAQDKALLAWEMNRKGFACVPSYLDSHQLDQLREQVNEQALRHRGEYFAHHDGEQVASSLLAVVGAAPEFKALLAEIYRIGAGTAAHSNRIYMVMRCVQGHTGRKESNRFHFDASLVTALLPVEIPQDGDERGDLLLFPNLRKIRGTALLNVLEKALLQNALSRKLIVLAIGVGVLKPQRLQLEPGNLYLFWGYRTLHANEPCDPKKLRATAIFHYGDPHAGSLLTRLILRHNQRRARRASAIGTHQPV</sequence>
<dbReference type="Proteomes" id="UP000025238">
    <property type="component" value="Chromosome"/>
</dbReference>
<accession>A0A023WUH9</accession>
<dbReference type="EMBL" id="CP007509">
    <property type="protein sequence ID" value="AHY43380.1"/>
    <property type="molecule type" value="Genomic_DNA"/>
</dbReference>
<proteinExistence type="predicted"/>
<dbReference type="PATRIC" id="fig|316.97.peg.2638"/>
<reference evidence="1 2" key="1">
    <citation type="submission" date="2014-03" db="EMBL/GenBank/DDBJ databases">
        <title>Complete genome sequence of Pseudomonas stutzeri 19SMN4.</title>
        <authorList>
            <person name="Brunet-Galmes I."/>
            <person name="Nogales B."/>
            <person name="Busquets A."/>
            <person name="Pena A."/>
            <person name="Gomila M."/>
            <person name="Garcia-Valdes E."/>
            <person name="Lalucat J."/>
            <person name="Bennasar A."/>
            <person name="Bosch R."/>
        </authorList>
    </citation>
    <scope>NUCLEOTIDE SEQUENCE [LARGE SCALE GENOMIC DNA]</scope>
    <source>
        <strain evidence="1 2">19SMN4</strain>
    </source>
</reference>
<evidence type="ECO:0008006" key="3">
    <source>
        <dbReference type="Google" id="ProtNLM"/>
    </source>
</evidence>
<name>A0A023WUH9_STUST</name>
<organism evidence="1 2">
    <name type="scientific">Stutzerimonas stutzeri</name>
    <name type="common">Pseudomonas stutzeri</name>
    <dbReference type="NCBI Taxonomy" id="316"/>
    <lineage>
        <taxon>Bacteria</taxon>
        <taxon>Pseudomonadati</taxon>
        <taxon>Pseudomonadota</taxon>
        <taxon>Gammaproteobacteria</taxon>
        <taxon>Pseudomonadales</taxon>
        <taxon>Pseudomonadaceae</taxon>
        <taxon>Stutzerimonas</taxon>
    </lineage>
</organism>
<dbReference type="SUPFAM" id="SSF51197">
    <property type="entry name" value="Clavaminate synthase-like"/>
    <property type="match status" value="1"/>
</dbReference>
<dbReference type="KEGG" id="pstu:UIB01_13200"/>
<evidence type="ECO:0000313" key="1">
    <source>
        <dbReference type="EMBL" id="AHY43380.1"/>
    </source>
</evidence>
<evidence type="ECO:0000313" key="2">
    <source>
        <dbReference type="Proteomes" id="UP000025238"/>
    </source>
</evidence>